<dbReference type="InterPro" id="IPR000639">
    <property type="entry name" value="Epox_hydrolase-like"/>
</dbReference>
<sequence length="287" mass="32578">MLHSEEAIVRTQGLKLWYKVSGTGPICIMPTPGWGPSSDMYFQTLTPLETMFTLVYLDTRGTGHSERPTQANAYTYDQFAADVDALRYQLGQDRVWLMGHSEAGRHALYYALQYPDHCAGLILLDAVSFQDEQSRMDMEARIQKRQHEPWFDLAYQAFTSQRMPESDAALATLVQSILPFYYYDVANIEMNAVYHAATSMSVDAFKGSTQCQWHKTNLMPRLGEIRVPTLVVVGSHDFICSPLHAHRLHMGIIGSKLILIENAGHFSWFEQPDLFFSKVKEGLTTVQ</sequence>
<dbReference type="InterPro" id="IPR029058">
    <property type="entry name" value="AB_hydrolase_fold"/>
</dbReference>
<proteinExistence type="predicted"/>
<dbReference type="EMBL" id="JHEG02000059">
    <property type="protein sequence ID" value="KIE07985.1"/>
    <property type="molecule type" value="Genomic_DNA"/>
</dbReference>
<dbReference type="AlphaFoldDB" id="A0A0C1R6L2"/>
<keyword evidence="2" id="KW-0378">Hydrolase</keyword>
<dbReference type="RefSeq" id="WP_038078039.1">
    <property type="nucleotide sequence ID" value="NZ_JHEG04000001.1"/>
</dbReference>
<dbReference type="PRINTS" id="PR00412">
    <property type="entry name" value="EPOXHYDRLASE"/>
</dbReference>
<dbReference type="PANTHER" id="PTHR43798:SF33">
    <property type="entry name" value="HYDROLASE, PUTATIVE (AFU_ORTHOLOGUE AFUA_2G14860)-RELATED"/>
    <property type="match status" value="1"/>
</dbReference>
<reference evidence="2" key="2">
    <citation type="submission" date="2019-11" db="EMBL/GenBank/DDBJ databases">
        <title>Improved Assembly of Tolypothrix boutellei genome.</title>
        <authorList>
            <person name="Sarangi A.N."/>
            <person name="Mukherjee M."/>
            <person name="Ghosh S."/>
            <person name="Singh D."/>
            <person name="Das A."/>
            <person name="Kant S."/>
            <person name="Prusty A."/>
            <person name="Tripathy S."/>
        </authorList>
    </citation>
    <scope>NUCLEOTIDE SEQUENCE</scope>
    <source>
        <strain evidence="2">VB521301</strain>
    </source>
</reference>
<comment type="caution">
    <text evidence="3">The sequence shown here is derived from an EMBL/GenBank/DDBJ whole genome shotgun (WGS) entry which is preliminary data.</text>
</comment>
<dbReference type="GO" id="GO:0016020">
    <property type="term" value="C:membrane"/>
    <property type="evidence" value="ECO:0007669"/>
    <property type="project" value="TreeGrafter"/>
</dbReference>
<evidence type="ECO:0000313" key="2">
    <source>
        <dbReference type="EMBL" id="KAF3888477.1"/>
    </source>
</evidence>
<evidence type="ECO:0000313" key="4">
    <source>
        <dbReference type="Proteomes" id="UP000029738"/>
    </source>
</evidence>
<feature type="domain" description="AB hydrolase-1" evidence="1">
    <location>
        <begin position="32"/>
        <end position="271"/>
    </location>
</feature>
<gene>
    <name evidence="3" type="ORF">DA73_0244335</name>
    <name evidence="2" type="ORF">DA73_0400025615</name>
</gene>
<dbReference type="Pfam" id="PF00561">
    <property type="entry name" value="Abhydrolase_1"/>
    <property type="match status" value="1"/>
</dbReference>
<keyword evidence="4" id="KW-1185">Reference proteome</keyword>
<dbReference type="Proteomes" id="UP000029738">
    <property type="component" value="Unassembled WGS sequence"/>
</dbReference>
<dbReference type="STRING" id="1479485.DA73_0244335"/>
<dbReference type="OrthoDB" id="53505at2"/>
<organism evidence="3">
    <name type="scientific">Tolypothrix bouteillei VB521301</name>
    <dbReference type="NCBI Taxonomy" id="1479485"/>
    <lineage>
        <taxon>Bacteria</taxon>
        <taxon>Bacillati</taxon>
        <taxon>Cyanobacteriota</taxon>
        <taxon>Cyanophyceae</taxon>
        <taxon>Nostocales</taxon>
        <taxon>Tolypothrichaceae</taxon>
        <taxon>Tolypothrix</taxon>
    </lineage>
</organism>
<reference evidence="3" key="1">
    <citation type="journal article" date="2015" name="Genome Announc.">
        <title>Draft Genome Sequence of Tolypothrix boutellei Strain VB521301.</title>
        <authorList>
            <person name="Chandrababunaidu M.M."/>
            <person name="Singh D."/>
            <person name="Sen D."/>
            <person name="Bhan S."/>
            <person name="Das S."/>
            <person name="Gupta A."/>
            <person name="Adhikary S.P."/>
            <person name="Tripathy S."/>
        </authorList>
    </citation>
    <scope>NUCLEOTIDE SEQUENCE</scope>
    <source>
        <strain evidence="3">VB521301</strain>
    </source>
</reference>
<dbReference type="InterPro" id="IPR000073">
    <property type="entry name" value="AB_hydrolase_1"/>
</dbReference>
<dbReference type="Gene3D" id="3.40.50.1820">
    <property type="entry name" value="alpha/beta hydrolase"/>
    <property type="match status" value="1"/>
</dbReference>
<evidence type="ECO:0000259" key="1">
    <source>
        <dbReference type="Pfam" id="PF00561"/>
    </source>
</evidence>
<dbReference type="InterPro" id="IPR050266">
    <property type="entry name" value="AB_hydrolase_sf"/>
</dbReference>
<protein>
    <submittedName>
        <fullName evidence="2">Alpha/beta hydrolase</fullName>
    </submittedName>
</protein>
<dbReference type="EMBL" id="JHEG04000001">
    <property type="protein sequence ID" value="KAF3888477.1"/>
    <property type="molecule type" value="Genomic_DNA"/>
</dbReference>
<dbReference type="SUPFAM" id="SSF53474">
    <property type="entry name" value="alpha/beta-Hydrolases"/>
    <property type="match status" value="1"/>
</dbReference>
<dbReference type="GO" id="GO:0016787">
    <property type="term" value="F:hydrolase activity"/>
    <property type="evidence" value="ECO:0007669"/>
    <property type="project" value="UniProtKB-KW"/>
</dbReference>
<accession>A0A0C1R6L2</accession>
<dbReference type="PANTHER" id="PTHR43798">
    <property type="entry name" value="MONOACYLGLYCEROL LIPASE"/>
    <property type="match status" value="1"/>
</dbReference>
<evidence type="ECO:0000313" key="3">
    <source>
        <dbReference type="EMBL" id="KIE07985.1"/>
    </source>
</evidence>
<name>A0A0C1R6L2_9CYAN</name>